<dbReference type="Gene3D" id="3.40.50.1110">
    <property type="entry name" value="SGNH hydrolase"/>
    <property type="match status" value="2"/>
</dbReference>
<dbReference type="InterPro" id="IPR005181">
    <property type="entry name" value="SASA"/>
</dbReference>
<dbReference type="AlphaFoldDB" id="A0A1I7HS70"/>
<dbReference type="GO" id="GO:0001681">
    <property type="term" value="F:sialate O-acetylesterase activity"/>
    <property type="evidence" value="ECO:0007669"/>
    <property type="project" value="InterPro"/>
</dbReference>
<evidence type="ECO:0000313" key="4">
    <source>
        <dbReference type="Proteomes" id="UP000182491"/>
    </source>
</evidence>
<dbReference type="InterPro" id="IPR036514">
    <property type="entry name" value="SGNH_hydro_sf"/>
</dbReference>
<dbReference type="PANTHER" id="PTHR22901:SF0">
    <property type="entry name" value="SIALATE O-ACETYLESTERASE"/>
    <property type="match status" value="1"/>
</dbReference>
<keyword evidence="4" id="KW-1185">Reference proteome</keyword>
<organism evidence="3 4">
    <name type="scientific">Pontibacter akesuensis</name>
    <dbReference type="NCBI Taxonomy" id="388950"/>
    <lineage>
        <taxon>Bacteria</taxon>
        <taxon>Pseudomonadati</taxon>
        <taxon>Bacteroidota</taxon>
        <taxon>Cytophagia</taxon>
        <taxon>Cytophagales</taxon>
        <taxon>Hymenobacteraceae</taxon>
        <taxon>Pontibacter</taxon>
    </lineage>
</organism>
<dbReference type="STRING" id="388950.GCA_001611675_01906"/>
<dbReference type="EMBL" id="FPCA01000002">
    <property type="protein sequence ID" value="SFU63595.1"/>
    <property type="molecule type" value="Genomic_DNA"/>
</dbReference>
<name>A0A1I7HS70_9BACT</name>
<dbReference type="GO" id="GO:0004553">
    <property type="term" value="F:hydrolase activity, hydrolyzing O-glycosyl compounds"/>
    <property type="evidence" value="ECO:0007669"/>
    <property type="project" value="InterPro"/>
</dbReference>
<dbReference type="Proteomes" id="UP000182491">
    <property type="component" value="Unassembled WGS sequence"/>
</dbReference>
<accession>A0A1I7HS70</accession>
<evidence type="ECO:0000259" key="2">
    <source>
        <dbReference type="Pfam" id="PF03629"/>
    </source>
</evidence>
<feature type="domain" description="Sialate O-acetylesterase" evidence="2">
    <location>
        <begin position="399"/>
        <end position="522"/>
    </location>
</feature>
<feature type="domain" description="Sialate O-acetylesterase" evidence="2">
    <location>
        <begin position="94"/>
        <end position="205"/>
    </location>
</feature>
<dbReference type="InterPro" id="IPR039329">
    <property type="entry name" value="SIAE"/>
</dbReference>
<keyword evidence="1" id="KW-0378">Hydrolase</keyword>
<protein>
    <submittedName>
        <fullName evidence="3">Sialate O-acetylesterase</fullName>
    </submittedName>
</protein>
<dbReference type="InterPro" id="IPR008979">
    <property type="entry name" value="Galactose-bd-like_sf"/>
</dbReference>
<dbReference type="Pfam" id="PF03629">
    <property type="entry name" value="SASA"/>
    <property type="match status" value="2"/>
</dbReference>
<dbReference type="GO" id="GO:0005975">
    <property type="term" value="P:carbohydrate metabolic process"/>
    <property type="evidence" value="ECO:0007669"/>
    <property type="project" value="InterPro"/>
</dbReference>
<dbReference type="SUPFAM" id="SSF52266">
    <property type="entry name" value="SGNH hydrolase"/>
    <property type="match status" value="1"/>
</dbReference>
<evidence type="ECO:0000256" key="1">
    <source>
        <dbReference type="ARBA" id="ARBA00022801"/>
    </source>
</evidence>
<reference evidence="4" key="1">
    <citation type="submission" date="2016-10" db="EMBL/GenBank/DDBJ databases">
        <authorList>
            <person name="Varghese N."/>
        </authorList>
    </citation>
    <scope>NUCLEOTIDE SEQUENCE [LARGE SCALE GENOMIC DNA]</scope>
    <source>
        <strain evidence="4">DSM 18820</strain>
    </source>
</reference>
<dbReference type="PANTHER" id="PTHR22901">
    <property type="entry name" value="SIALATE O-ACETYLESTERASE"/>
    <property type="match status" value="1"/>
</dbReference>
<gene>
    <name evidence="3" type="ORF">SAMN04487941_1639</name>
</gene>
<evidence type="ECO:0000313" key="3">
    <source>
        <dbReference type="EMBL" id="SFU63595.1"/>
    </source>
</evidence>
<proteinExistence type="predicted"/>
<sequence>MLSFLLPLVAQGQVRLPKLISDGMVLQRDTDLKVWGWASAGEKVSVRFLNKTYQAVADNKGAWEVQLAKLKAGGPHQMVITGKNAITLQDILVGDVWVCSGQSNMELPMRRVKPLYAEEMRTAQNEFIRYFEVPKTYDFNVARQDLEAGSWQKVTPATIPNFGAVGYFFAKDLYAKYKVPIGLINSALGGSPVEAWLSEEALKQFPEHYQEAQLFKDQNYIKKIEGEDQARIQAWYRELFRKDKGYQGRLHWSDPALNTADWAGMEIPGYWADTGLGPVNGVVWFRKEIEVPASMAGQPADLNLGAIVDSDSAFVNGQFVGTTGYQYPPRWYTVPAGVLKAGKNTLAIRIVNESGRGGFVPDKPYELVAGNKKIDLKGKWQYKLGAAMDPLKSQTFIRWKPLGLYNAMIAPLIKYNIKGVIWYQGESNADTWEEYESSFPAMIKDWRNKWGQGDFPFLYVQLANYMEAKSQPSESDWAQLREAQRKALALPNSAMAVAIDVGEWNDIHPLNKKAVGERLALAAQKVAYGDEVVYSGPMYQSVKRKGNKLILTFANTGSGLEARGGELKQFAIASPDKKYVWAKARIEGNKVVVWSDTVSKPVAVRYAWADNPEGANLYNKEGLPASPFQAELEK</sequence>
<dbReference type="SUPFAM" id="SSF49785">
    <property type="entry name" value="Galactose-binding domain-like"/>
    <property type="match status" value="1"/>
</dbReference>